<gene>
    <name evidence="1" type="ORF">MSG28_000018</name>
</gene>
<organism evidence="1 2">
    <name type="scientific">Choristoneura fumiferana</name>
    <name type="common">Spruce budworm moth</name>
    <name type="synonym">Archips fumiferana</name>
    <dbReference type="NCBI Taxonomy" id="7141"/>
    <lineage>
        <taxon>Eukaryota</taxon>
        <taxon>Metazoa</taxon>
        <taxon>Ecdysozoa</taxon>
        <taxon>Arthropoda</taxon>
        <taxon>Hexapoda</taxon>
        <taxon>Insecta</taxon>
        <taxon>Pterygota</taxon>
        <taxon>Neoptera</taxon>
        <taxon>Endopterygota</taxon>
        <taxon>Lepidoptera</taxon>
        <taxon>Glossata</taxon>
        <taxon>Ditrysia</taxon>
        <taxon>Tortricoidea</taxon>
        <taxon>Tortricidae</taxon>
        <taxon>Tortricinae</taxon>
        <taxon>Choristoneura</taxon>
    </lineage>
</organism>
<proteinExistence type="predicted"/>
<comment type="caution">
    <text evidence="1">The sequence shown here is derived from an EMBL/GenBank/DDBJ whole genome shotgun (WGS) entry which is preliminary data.</text>
</comment>
<accession>A0ACC0JZ41</accession>
<evidence type="ECO:0000313" key="1">
    <source>
        <dbReference type="EMBL" id="KAI8429373.1"/>
    </source>
</evidence>
<dbReference type="EMBL" id="CM046131">
    <property type="protein sequence ID" value="KAI8429373.1"/>
    <property type="molecule type" value="Genomic_DNA"/>
</dbReference>
<dbReference type="Proteomes" id="UP001064048">
    <property type="component" value="Chromosome Z"/>
</dbReference>
<keyword evidence="2" id="KW-1185">Reference proteome</keyword>
<name>A0ACC0JZ41_CHOFU</name>
<sequence length="426" mass="45832">MRAVRALSKKNAPKVKSSDSDQEMDVDPESDKEDDDKECEGDGASDEDLLKVIRYLVAAGCDVNIPGPEGMTALHTAARYGHVAACEALLGGARAQVDPRDHGGWTPLVWAAEHQRPLAVRLLLEHGADATATDIEGNAAAHWCALAGDAQSLRLLVEASPRAVAAVNAHRDTPLHVAARQGHYACVVILLAHGARTDVENSAGELPVEVCSGECQSAISLNMQMAIAARDVGSGYRMLCSDLSNGREEFPVPCVNEVDDAPAPDDFTYVTRHVTPRPVAVDDTIDTLQVVLQPAARRTTRRCAPNVAPVRVFAGGRDLRLPAVCLFAARDIAPGEELTLRRFDYDKHGSWFQASCQIEEVRVLTEHIRSVGAKCDGEVPNDLEQRENMLPTPDAKGKPETAANPAGKQEKLDAKQKLAKTTRSLG</sequence>
<evidence type="ECO:0000313" key="2">
    <source>
        <dbReference type="Proteomes" id="UP001064048"/>
    </source>
</evidence>
<reference evidence="1 2" key="1">
    <citation type="journal article" date="2022" name="Genome Biol. Evol.">
        <title>The Spruce Budworm Genome: Reconstructing the Evolutionary History of Antifreeze Proteins.</title>
        <authorList>
            <person name="Beliveau C."/>
            <person name="Gagne P."/>
            <person name="Picq S."/>
            <person name="Vernygora O."/>
            <person name="Keeling C.I."/>
            <person name="Pinkney K."/>
            <person name="Doucet D."/>
            <person name="Wen F."/>
            <person name="Johnston J.S."/>
            <person name="Maaroufi H."/>
            <person name="Boyle B."/>
            <person name="Laroche J."/>
            <person name="Dewar K."/>
            <person name="Juretic N."/>
            <person name="Blackburn G."/>
            <person name="Nisole A."/>
            <person name="Brunet B."/>
            <person name="Brandao M."/>
            <person name="Lumley L."/>
            <person name="Duan J."/>
            <person name="Quan G."/>
            <person name="Lucarotti C.J."/>
            <person name="Roe A.D."/>
            <person name="Sperling F.A.H."/>
            <person name="Levesque R.C."/>
            <person name="Cusson M."/>
        </authorList>
    </citation>
    <scope>NUCLEOTIDE SEQUENCE [LARGE SCALE GENOMIC DNA]</scope>
    <source>
        <strain evidence="1">Glfc:IPQL:Cfum</strain>
    </source>
</reference>
<protein>
    <submittedName>
        <fullName evidence="1">Uncharacterized protein</fullName>
    </submittedName>
</protein>